<gene>
    <name evidence="2" type="ORF">Rt10032_c03g1421</name>
</gene>
<dbReference type="OrthoDB" id="2535845at2759"/>
<dbReference type="Proteomes" id="UP000321518">
    <property type="component" value="Unassembled WGS sequence"/>
</dbReference>
<name>A0A511KDD0_RHOTO</name>
<feature type="compositionally biased region" description="Polar residues" evidence="1">
    <location>
        <begin position="162"/>
        <end position="181"/>
    </location>
</feature>
<protein>
    <submittedName>
        <fullName evidence="2">Serine/arginine repetitive matrix protein 2</fullName>
    </submittedName>
</protein>
<evidence type="ECO:0000313" key="2">
    <source>
        <dbReference type="EMBL" id="GEM07404.1"/>
    </source>
</evidence>
<evidence type="ECO:0000256" key="1">
    <source>
        <dbReference type="SAM" id="MobiDB-lite"/>
    </source>
</evidence>
<dbReference type="AlphaFoldDB" id="A0A511KDD0"/>
<organism evidence="2 3">
    <name type="scientific">Rhodotorula toruloides</name>
    <name type="common">Yeast</name>
    <name type="synonym">Rhodosporidium toruloides</name>
    <dbReference type="NCBI Taxonomy" id="5286"/>
    <lineage>
        <taxon>Eukaryota</taxon>
        <taxon>Fungi</taxon>
        <taxon>Dikarya</taxon>
        <taxon>Basidiomycota</taxon>
        <taxon>Pucciniomycotina</taxon>
        <taxon>Microbotryomycetes</taxon>
        <taxon>Sporidiobolales</taxon>
        <taxon>Sporidiobolaceae</taxon>
        <taxon>Rhodotorula</taxon>
    </lineage>
</organism>
<feature type="region of interest" description="Disordered" evidence="1">
    <location>
        <begin position="12"/>
        <end position="85"/>
    </location>
</feature>
<feature type="compositionally biased region" description="Basic and acidic residues" evidence="1">
    <location>
        <begin position="51"/>
        <end position="72"/>
    </location>
</feature>
<dbReference type="EMBL" id="BJWK01000003">
    <property type="protein sequence ID" value="GEM07404.1"/>
    <property type="molecule type" value="Genomic_DNA"/>
</dbReference>
<accession>A0A511KDD0</accession>
<feature type="compositionally biased region" description="Acidic residues" evidence="1">
    <location>
        <begin position="208"/>
        <end position="225"/>
    </location>
</feature>
<feature type="compositionally biased region" description="Low complexity" evidence="1">
    <location>
        <begin position="19"/>
        <end position="32"/>
    </location>
</feature>
<reference evidence="2 3" key="1">
    <citation type="submission" date="2019-07" db="EMBL/GenBank/DDBJ databases">
        <title>Rhodotorula toruloides NBRC10032 genome sequencing.</title>
        <authorList>
            <person name="Shida Y."/>
            <person name="Takaku H."/>
            <person name="Ogasawara W."/>
            <person name="Mori K."/>
        </authorList>
    </citation>
    <scope>NUCLEOTIDE SEQUENCE [LARGE SCALE GENOMIC DNA]</scope>
    <source>
        <strain evidence="2 3">NBRC10032</strain>
    </source>
</reference>
<feature type="region of interest" description="Disordered" evidence="1">
    <location>
        <begin position="124"/>
        <end position="146"/>
    </location>
</feature>
<proteinExistence type="predicted"/>
<sequence>MPTGLFAVYRDETADALPSASSSRSASSTNTAKARRKDGLELRDGHRRGLKLQEKENVDPFARRPHEKEILGKGKKPTLGAKSLDGSCGKSVRRFAAGPSARLAKAFPSSNGICTGTLRTRVLPDLPPLVPAEDASSGPFNAPSLDPFDASPVVDISLASTSVPASPQTAAGDRSFSSTVDSGYARSSGRASDDDVELEAGTVFRDETDVDELLEEEEEPVPDDGEANRRARNLTESPLAEITQAFTGLGGFSMANMSPTPSQTRRPAVRPAPPTRTRSSPSKVPSVSTLPLRTVPYSTTATTRRVKPGQAASTAPKTAPARSLRL</sequence>
<feature type="region of interest" description="Disordered" evidence="1">
    <location>
        <begin position="162"/>
        <end position="326"/>
    </location>
</feature>
<evidence type="ECO:0000313" key="3">
    <source>
        <dbReference type="Proteomes" id="UP000321518"/>
    </source>
</evidence>
<feature type="compositionally biased region" description="Low complexity" evidence="1">
    <location>
        <begin position="275"/>
        <end position="289"/>
    </location>
</feature>
<comment type="caution">
    <text evidence="2">The sequence shown here is derived from an EMBL/GenBank/DDBJ whole genome shotgun (WGS) entry which is preliminary data.</text>
</comment>